<dbReference type="InterPro" id="IPR027417">
    <property type="entry name" value="P-loop_NTPase"/>
</dbReference>
<feature type="domain" description="Helicase C-terminal" evidence="1">
    <location>
        <begin position="2"/>
        <end position="42"/>
    </location>
</feature>
<dbReference type="SUPFAM" id="SSF52540">
    <property type="entry name" value="P-loop containing nucleoside triphosphate hydrolases"/>
    <property type="match status" value="1"/>
</dbReference>
<proteinExistence type="predicted"/>
<accession>A0A2J8LNQ4</accession>
<evidence type="ECO:0000259" key="1">
    <source>
        <dbReference type="Pfam" id="PF00271"/>
    </source>
</evidence>
<dbReference type="EMBL" id="NBAG03000283">
    <property type="protein sequence ID" value="PNI48905.1"/>
    <property type="molecule type" value="Genomic_DNA"/>
</dbReference>
<organism evidence="2 3">
    <name type="scientific">Pan troglodytes</name>
    <name type="common">Chimpanzee</name>
    <dbReference type="NCBI Taxonomy" id="9598"/>
    <lineage>
        <taxon>Eukaryota</taxon>
        <taxon>Metazoa</taxon>
        <taxon>Chordata</taxon>
        <taxon>Craniata</taxon>
        <taxon>Vertebrata</taxon>
        <taxon>Euteleostomi</taxon>
        <taxon>Mammalia</taxon>
        <taxon>Eutheria</taxon>
        <taxon>Euarchontoglires</taxon>
        <taxon>Primates</taxon>
        <taxon>Haplorrhini</taxon>
        <taxon>Catarrhini</taxon>
        <taxon>Hominidae</taxon>
        <taxon>Pan</taxon>
    </lineage>
</organism>
<reference evidence="2 3" key="1">
    <citation type="submission" date="2017-12" db="EMBL/GenBank/DDBJ databases">
        <title>High-resolution comparative analysis of great ape genomes.</title>
        <authorList>
            <person name="Pollen A."/>
            <person name="Hastie A."/>
            <person name="Hormozdiari F."/>
            <person name="Dougherty M."/>
            <person name="Liu R."/>
            <person name="Chaisson M."/>
            <person name="Hoppe E."/>
            <person name="Hill C."/>
            <person name="Pang A."/>
            <person name="Hillier L."/>
            <person name="Baker C."/>
            <person name="Armstrong J."/>
            <person name="Shendure J."/>
            <person name="Paten B."/>
            <person name="Wilson R."/>
            <person name="Chao H."/>
            <person name="Schneider V."/>
            <person name="Ventura M."/>
            <person name="Kronenberg Z."/>
            <person name="Murali S."/>
            <person name="Gordon D."/>
            <person name="Cantsilieris S."/>
            <person name="Munson K."/>
            <person name="Nelson B."/>
            <person name="Raja A."/>
            <person name="Underwood J."/>
            <person name="Diekhans M."/>
            <person name="Fiddes I."/>
            <person name="Haussler D."/>
            <person name="Eichler E."/>
        </authorList>
    </citation>
    <scope>NUCLEOTIDE SEQUENCE [LARGE SCALE GENOMIC DNA]</scope>
    <source>
        <strain evidence="2">Yerkes chimp pedigree #C0471</strain>
    </source>
</reference>
<name>A0A2J8LNQ4_PANTR</name>
<dbReference type="Pfam" id="PF00271">
    <property type="entry name" value="Helicase_C"/>
    <property type="match status" value="1"/>
</dbReference>
<feature type="non-terminal residue" evidence="2">
    <location>
        <position position="1"/>
    </location>
</feature>
<dbReference type="Proteomes" id="UP000236370">
    <property type="component" value="Unassembled WGS sequence"/>
</dbReference>
<evidence type="ECO:0000313" key="2">
    <source>
        <dbReference type="EMBL" id="PNI48905.1"/>
    </source>
</evidence>
<dbReference type="AlphaFoldDB" id="A0A2J8LNQ4"/>
<comment type="caution">
    <text evidence="2">The sequence shown here is derived from an EMBL/GenBank/DDBJ whole genome shotgun (WGS) entry which is preliminary data.</text>
</comment>
<sequence>WPAMCIHGDKSQPERDWVLNEFRSGKAPILIATDVASRGLGSPALGNQMGLQRSI</sequence>
<evidence type="ECO:0000313" key="3">
    <source>
        <dbReference type="Proteomes" id="UP000236370"/>
    </source>
</evidence>
<protein>
    <submittedName>
        <fullName evidence="2">DDX17 isoform 11</fullName>
    </submittedName>
</protein>
<dbReference type="InterPro" id="IPR001650">
    <property type="entry name" value="Helicase_C-like"/>
</dbReference>
<gene>
    <name evidence="2" type="ORF">CK820_G0027635</name>
</gene>
<dbReference type="PANTHER" id="PTHR47958">
    <property type="entry name" value="ATP-DEPENDENT RNA HELICASE DBP3"/>
    <property type="match status" value="1"/>
</dbReference>
<dbReference type="Gene3D" id="3.40.50.300">
    <property type="entry name" value="P-loop containing nucleotide triphosphate hydrolases"/>
    <property type="match status" value="1"/>
</dbReference>